<evidence type="ECO:0000259" key="9">
    <source>
        <dbReference type="Pfam" id="PF04108"/>
    </source>
</evidence>
<dbReference type="GO" id="GO:0060090">
    <property type="term" value="F:molecular adaptor activity"/>
    <property type="evidence" value="ECO:0007669"/>
    <property type="project" value="TreeGrafter"/>
</dbReference>
<dbReference type="EMBL" id="JAACJJ010000014">
    <property type="protein sequence ID" value="KAF5327436.1"/>
    <property type="molecule type" value="Genomic_DNA"/>
</dbReference>
<gene>
    <name evidence="10" type="ORF">D9619_004192</name>
</gene>
<evidence type="ECO:0000256" key="1">
    <source>
        <dbReference type="ARBA" id="ARBA00006259"/>
    </source>
</evidence>
<dbReference type="GO" id="GO:1990316">
    <property type="term" value="C:Atg1/ULK1 kinase complex"/>
    <property type="evidence" value="ECO:0007669"/>
    <property type="project" value="TreeGrafter"/>
</dbReference>
<comment type="similarity">
    <text evidence="1 6">Belongs to the ATG17 family.</text>
</comment>
<sequence>MSYSNAHQQYGSPSSQATVPAAAAQTMDKPHLVSLVLKSKKGLQHGEQLCMEAHSASHASAQAAVDVLALDAKVRWISEAVVEQLKLAACVAKTIEEKRDHLAKQIREWDTTRSKRTDALDAILEALGSQVVPPEFHQTSIDSSLFGSQHPSDLVQTQTSSGQYKGNPANPPQVRVGMTPYTTRNGSVKRYANEQQHKDRTRWKTLRDFVDDQAIDDMLEMIESDRAALDATIGRTDDYPETLTRTIDTIRTSLPLGDPALSAVQSTIMAQEEKAHGMAVVLEILAKHYDNMAEILKDTENGEVLADDEWQAISRDTEELPVIMAELQESAHIVAGYHDQLRKRKEEVEQDMEHLARALDDLDELGDIMGEMLATQDSVEHQASEELQGLHEHLTTLEHLYTQYVSYRTAFNKLLVEMARRRQYWESAENIVRSMMMQLHTMSEDESVLRENFNVEYGQHLPEDLCLCIGNAPTKWEILPWQGSEAESLPFIDNDLVAEAKDRVERGDRYADVRS</sequence>
<dbReference type="GO" id="GO:0000422">
    <property type="term" value="P:autophagy of mitochondrion"/>
    <property type="evidence" value="ECO:0007669"/>
    <property type="project" value="TreeGrafter"/>
</dbReference>
<dbReference type="GO" id="GO:0000045">
    <property type="term" value="P:autophagosome assembly"/>
    <property type="evidence" value="ECO:0007669"/>
    <property type="project" value="TreeGrafter"/>
</dbReference>
<comment type="subcellular location">
    <subcellularLocation>
        <location evidence="6">Cytoplasm</location>
    </subcellularLocation>
    <subcellularLocation>
        <location evidence="6">Preautophagosomal structure membrane</location>
        <topology evidence="6">Peripheral membrane protein</topology>
    </subcellularLocation>
</comment>
<feature type="region of interest" description="Disordered" evidence="8">
    <location>
        <begin position="1"/>
        <end position="23"/>
    </location>
</feature>
<dbReference type="GO" id="GO:0030295">
    <property type="term" value="F:protein kinase activator activity"/>
    <property type="evidence" value="ECO:0007669"/>
    <property type="project" value="TreeGrafter"/>
</dbReference>
<evidence type="ECO:0000256" key="3">
    <source>
        <dbReference type="ARBA" id="ARBA00022490"/>
    </source>
</evidence>
<evidence type="ECO:0000256" key="6">
    <source>
        <dbReference type="RuleBase" id="RU368080"/>
    </source>
</evidence>
<feature type="coiled-coil region" evidence="7">
    <location>
        <begin position="338"/>
        <end position="365"/>
    </location>
</feature>
<keyword evidence="5" id="KW-0472">Membrane</keyword>
<dbReference type="GO" id="GO:0034727">
    <property type="term" value="P:piecemeal microautophagy of the nucleus"/>
    <property type="evidence" value="ECO:0007669"/>
    <property type="project" value="TreeGrafter"/>
</dbReference>
<dbReference type="PANTHER" id="PTHR28005:SF1">
    <property type="entry name" value="AUTOPHAGY-RELATED PROTEIN 17"/>
    <property type="match status" value="1"/>
</dbReference>
<comment type="caution">
    <text evidence="10">The sequence shown here is derived from an EMBL/GenBank/DDBJ whole genome shotgun (WGS) entry which is preliminary data.</text>
</comment>
<evidence type="ECO:0000256" key="8">
    <source>
        <dbReference type="SAM" id="MobiDB-lite"/>
    </source>
</evidence>
<dbReference type="Pfam" id="PF04108">
    <property type="entry name" value="ATG17_like"/>
    <property type="match status" value="1"/>
</dbReference>
<evidence type="ECO:0000256" key="5">
    <source>
        <dbReference type="ARBA" id="ARBA00023136"/>
    </source>
</evidence>
<feature type="domain" description="Autophagy protein ATG17-like" evidence="9">
    <location>
        <begin position="43"/>
        <end position="461"/>
    </location>
</feature>
<name>A0A8H5BQY8_9AGAR</name>
<keyword evidence="7" id="KW-0175">Coiled coil</keyword>
<dbReference type="AlphaFoldDB" id="A0A8H5BQY8"/>
<dbReference type="OrthoDB" id="1937984at2759"/>
<keyword evidence="3 6" id="KW-0963">Cytoplasm</keyword>
<dbReference type="PANTHER" id="PTHR28005">
    <property type="entry name" value="AUTOPHAGY-RELATED PROTEIN 17"/>
    <property type="match status" value="1"/>
</dbReference>
<evidence type="ECO:0000256" key="4">
    <source>
        <dbReference type="ARBA" id="ARBA00023006"/>
    </source>
</evidence>
<dbReference type="GO" id="GO:0034045">
    <property type="term" value="C:phagophore assembly site membrane"/>
    <property type="evidence" value="ECO:0007669"/>
    <property type="project" value="UniProtKB-SubCell"/>
</dbReference>
<comment type="function">
    <text evidence="6">Autophagy-specific protein that functions in response to autophagy-inducing signals as a scaffold to recruit other ATG proteins to organize preautophagosomal structure (PAS) formation. Modulates the timing and magnitude of the autophagy response, such as the size of the sequestering vesicles. Plays particularly a role in pexophagy and nucleophagy.</text>
</comment>
<accession>A0A8H5BQY8</accession>
<dbReference type="InterPro" id="IPR007240">
    <property type="entry name" value="Atg17"/>
</dbReference>
<evidence type="ECO:0000256" key="7">
    <source>
        <dbReference type="SAM" id="Coils"/>
    </source>
</evidence>
<evidence type="ECO:0000256" key="2">
    <source>
        <dbReference type="ARBA" id="ARBA00013806"/>
    </source>
</evidence>
<dbReference type="InterPro" id="IPR045326">
    <property type="entry name" value="ATG17-like_dom"/>
</dbReference>
<proteinExistence type="inferred from homology"/>
<feature type="compositionally biased region" description="Polar residues" evidence="8">
    <location>
        <begin position="1"/>
        <end position="18"/>
    </location>
</feature>
<keyword evidence="11" id="KW-1185">Reference proteome</keyword>
<dbReference type="Proteomes" id="UP000567179">
    <property type="component" value="Unassembled WGS sequence"/>
</dbReference>
<protein>
    <recommendedName>
        <fullName evidence="2 6">Autophagy-related protein 17</fullName>
    </recommendedName>
</protein>
<reference evidence="10 11" key="1">
    <citation type="journal article" date="2020" name="ISME J.">
        <title>Uncovering the hidden diversity of litter-decomposition mechanisms in mushroom-forming fungi.</title>
        <authorList>
            <person name="Floudas D."/>
            <person name="Bentzer J."/>
            <person name="Ahren D."/>
            <person name="Johansson T."/>
            <person name="Persson P."/>
            <person name="Tunlid A."/>
        </authorList>
    </citation>
    <scope>NUCLEOTIDE SEQUENCE [LARGE SCALE GENOMIC DNA]</scope>
    <source>
        <strain evidence="10 11">CBS 101986</strain>
    </source>
</reference>
<evidence type="ECO:0000313" key="11">
    <source>
        <dbReference type="Proteomes" id="UP000567179"/>
    </source>
</evidence>
<organism evidence="10 11">
    <name type="scientific">Psilocybe cf. subviscida</name>
    <dbReference type="NCBI Taxonomy" id="2480587"/>
    <lineage>
        <taxon>Eukaryota</taxon>
        <taxon>Fungi</taxon>
        <taxon>Dikarya</taxon>
        <taxon>Basidiomycota</taxon>
        <taxon>Agaricomycotina</taxon>
        <taxon>Agaricomycetes</taxon>
        <taxon>Agaricomycetidae</taxon>
        <taxon>Agaricales</taxon>
        <taxon>Agaricineae</taxon>
        <taxon>Strophariaceae</taxon>
        <taxon>Psilocybe</taxon>
    </lineage>
</organism>
<evidence type="ECO:0000313" key="10">
    <source>
        <dbReference type="EMBL" id="KAF5327436.1"/>
    </source>
</evidence>
<feature type="region of interest" description="Disordered" evidence="8">
    <location>
        <begin position="147"/>
        <end position="184"/>
    </location>
</feature>
<keyword evidence="4 6" id="KW-0072">Autophagy</keyword>
<feature type="compositionally biased region" description="Polar residues" evidence="8">
    <location>
        <begin position="147"/>
        <end position="164"/>
    </location>
</feature>